<comment type="subcellular location">
    <subcellularLocation>
        <location evidence="1">Membrane</location>
    </subcellularLocation>
</comment>
<keyword evidence="2" id="KW-0812">Transmembrane</keyword>
<dbReference type="GO" id="GO:0019867">
    <property type="term" value="C:outer membrane"/>
    <property type="evidence" value="ECO:0007669"/>
    <property type="project" value="InterPro"/>
</dbReference>
<reference evidence="7 8" key="1">
    <citation type="submission" date="2020-01" db="EMBL/GenBank/DDBJ databases">
        <authorList>
            <person name="Kim M.K."/>
        </authorList>
    </citation>
    <scope>NUCLEOTIDE SEQUENCE [LARGE SCALE GENOMIC DNA]</scope>
    <source>
        <strain evidence="7 8">BT213</strain>
    </source>
</reference>
<dbReference type="PANTHER" id="PTHR12815">
    <property type="entry name" value="SORTING AND ASSEMBLY MACHINERY SAMM50 PROTEIN FAMILY MEMBER"/>
    <property type="match status" value="1"/>
</dbReference>
<organism evidence="7 8">
    <name type="scientific">Pontibacter fetidus</name>
    <dbReference type="NCBI Taxonomy" id="2700082"/>
    <lineage>
        <taxon>Bacteria</taxon>
        <taxon>Pseudomonadati</taxon>
        <taxon>Bacteroidota</taxon>
        <taxon>Cytophagia</taxon>
        <taxon>Cytophagales</taxon>
        <taxon>Hymenobacteraceae</taxon>
        <taxon>Pontibacter</taxon>
    </lineage>
</organism>
<evidence type="ECO:0000313" key="8">
    <source>
        <dbReference type="Proteomes" id="UP000478546"/>
    </source>
</evidence>
<evidence type="ECO:0000256" key="1">
    <source>
        <dbReference type="ARBA" id="ARBA00004370"/>
    </source>
</evidence>
<dbReference type="PROSITE" id="PS51257">
    <property type="entry name" value="PROKAR_LIPOPROTEIN"/>
    <property type="match status" value="1"/>
</dbReference>
<evidence type="ECO:0000259" key="6">
    <source>
        <dbReference type="Pfam" id="PF01103"/>
    </source>
</evidence>
<dbReference type="InterPro" id="IPR000184">
    <property type="entry name" value="Bac_surfAg_D15"/>
</dbReference>
<evidence type="ECO:0000256" key="2">
    <source>
        <dbReference type="ARBA" id="ARBA00022692"/>
    </source>
</evidence>
<dbReference type="EMBL" id="JAAEAA010000001">
    <property type="protein sequence ID" value="NDK54444.1"/>
    <property type="molecule type" value="Genomic_DNA"/>
</dbReference>
<keyword evidence="3" id="KW-0732">Signal</keyword>
<gene>
    <name evidence="7" type="ORF">GWO68_00810</name>
</gene>
<evidence type="ECO:0000256" key="5">
    <source>
        <dbReference type="ARBA" id="ARBA00023237"/>
    </source>
</evidence>
<dbReference type="Proteomes" id="UP000478546">
    <property type="component" value="Unassembled WGS sequence"/>
</dbReference>
<sequence length="813" mass="93423">MKSRFYIFGLLITILFSAGCVPTKDLGEDEQLLVSIKPKGVQHFELAAIENLYQQEPNRMVLGSAPYLYIYNVGKKFYNPPKIDERIQKTIDKWREKVQQAGTDSVKIRRIRERFTDRVRRLREKKEKGNFLMQVGEPPAIYDSTLMQQTIDQIAIFLNSHGYFKHTISFEKEVKKKLAYVTLNITENEPYRYTTLNYSIPDTAILALVRASADKSLLQINDIYNEDELTEERTRLFELLRNNGYYDFARAYIEFEVDTLGKQNQARVTTIVQNPETGGRHQVYSINKVYFKTDTDRFGIPRDTIKYNNINYVAYDHKYSTKILDKKVDIYPGQKYSQLNTATTQRKLADLDVFQFNNVLYNKVIDPTDSTSNNKLNAFINALPSKRFQETTELGLNYTERTPGPFSSIRLRVRNVFGGAENLDLGIRGGFEGQISLTNDLKTVMIKEFGGDMSLSFPTILAPGGRNLLTKYSPRTRIYTGYTSIDRQEYKRASYELSLDYIWQKSRTPLQPPVLQYIFSPLNLNVVQVDTISKEFKENLERYSQGNRSLLESFNSAFISSMSFNVIYNTNDFTQSRNARYFRGLLEVGGLSQELGLNVTLGDLRTYQFARFNPDYRRYIPLGNKRFFVYRLNTGIATPILSSRILPYDKYFFAGGASSVRAWQSRRLGPGSFAQLREVTLDNGETVLVRDFLAEQPGGVLIEASTEYRFNIFSFLNGAFFVDAGNVWTLQQDVARPGASFQFDTFYKELAVGTGFGLRFDLTVLVLRFDFATKVYDPGGINGNKFILGDFRFSDFFTQNNQSNLNIGIGYPF</sequence>
<dbReference type="Gene3D" id="2.40.160.50">
    <property type="entry name" value="membrane protein fhac: a member of the omp85/tpsb transporter family"/>
    <property type="match status" value="1"/>
</dbReference>
<evidence type="ECO:0000256" key="3">
    <source>
        <dbReference type="ARBA" id="ARBA00022729"/>
    </source>
</evidence>
<keyword evidence="5" id="KW-0998">Cell outer membrane</keyword>
<evidence type="ECO:0000313" key="7">
    <source>
        <dbReference type="EMBL" id="NDK54444.1"/>
    </source>
</evidence>
<proteinExistence type="predicted"/>
<dbReference type="AlphaFoldDB" id="A0A6B2H5V9"/>
<accession>A0A6B2H5V9</accession>
<keyword evidence="8" id="KW-1185">Reference proteome</keyword>
<protein>
    <submittedName>
        <fullName evidence="7">BamA/TamA family outer membrane protein</fullName>
    </submittedName>
</protein>
<dbReference type="PANTHER" id="PTHR12815:SF47">
    <property type="entry name" value="TRANSLOCATION AND ASSEMBLY MODULE SUBUNIT TAMA"/>
    <property type="match status" value="1"/>
</dbReference>
<feature type="domain" description="Bacterial surface antigen (D15)" evidence="6">
    <location>
        <begin position="480"/>
        <end position="789"/>
    </location>
</feature>
<dbReference type="Pfam" id="PF01103">
    <property type="entry name" value="Omp85"/>
    <property type="match status" value="1"/>
</dbReference>
<evidence type="ECO:0000256" key="4">
    <source>
        <dbReference type="ARBA" id="ARBA00023136"/>
    </source>
</evidence>
<name>A0A6B2H5V9_9BACT</name>
<comment type="caution">
    <text evidence="7">The sequence shown here is derived from an EMBL/GenBank/DDBJ whole genome shotgun (WGS) entry which is preliminary data.</text>
</comment>
<keyword evidence="4" id="KW-0472">Membrane</keyword>
<dbReference type="InterPro" id="IPR039910">
    <property type="entry name" value="D15-like"/>
</dbReference>